<feature type="DNA-binding region" description="H-T-H motif" evidence="4">
    <location>
        <begin position="35"/>
        <end position="54"/>
    </location>
</feature>
<dbReference type="GO" id="GO:0000976">
    <property type="term" value="F:transcription cis-regulatory region binding"/>
    <property type="evidence" value="ECO:0007669"/>
    <property type="project" value="TreeGrafter"/>
</dbReference>
<evidence type="ECO:0000313" key="7">
    <source>
        <dbReference type="Proteomes" id="UP000823889"/>
    </source>
</evidence>
<evidence type="ECO:0000256" key="2">
    <source>
        <dbReference type="ARBA" id="ARBA00023125"/>
    </source>
</evidence>
<organism evidence="6 7">
    <name type="scientific">Candidatus Paenalcaligenes intestinipullorum</name>
    <dbReference type="NCBI Taxonomy" id="2838718"/>
    <lineage>
        <taxon>Bacteria</taxon>
        <taxon>Pseudomonadati</taxon>
        <taxon>Pseudomonadota</taxon>
        <taxon>Betaproteobacteria</taxon>
        <taxon>Burkholderiales</taxon>
        <taxon>Alcaligenaceae</taxon>
        <taxon>Paenalcaligenes</taxon>
    </lineage>
</organism>
<gene>
    <name evidence="6" type="ORF">H9906_03450</name>
</gene>
<dbReference type="PANTHER" id="PTHR30055:SF234">
    <property type="entry name" value="HTH-TYPE TRANSCRIPTIONAL REGULATOR BETI"/>
    <property type="match status" value="1"/>
</dbReference>
<evidence type="ECO:0000259" key="5">
    <source>
        <dbReference type="PROSITE" id="PS50977"/>
    </source>
</evidence>
<protein>
    <submittedName>
        <fullName evidence="6">TetR/AcrR family transcriptional regulator</fullName>
    </submittedName>
</protein>
<accession>A0A9D2RIK4</accession>
<reference evidence="6" key="2">
    <citation type="submission" date="2021-04" db="EMBL/GenBank/DDBJ databases">
        <authorList>
            <person name="Gilroy R."/>
        </authorList>
    </citation>
    <scope>NUCLEOTIDE SEQUENCE</scope>
    <source>
        <strain evidence="6">9264</strain>
    </source>
</reference>
<dbReference type="Gene3D" id="1.10.357.10">
    <property type="entry name" value="Tetracycline Repressor, domain 2"/>
    <property type="match status" value="1"/>
</dbReference>
<sequence>MSSPTKKRLTPQQRRMQIMLAAETLFIEQGVAATSIDDIVNAAGVAKGTFYLYFNSREQLLHSLQQQFMAAFHRAVELALTQVSAQDWAGKLECWFQVTLTGMLDNSRLQDALFYKTRTTYRHLSYNNPAINQLQTLLEDGIACKAWQHEAPQLLAIMIFHATLALADRCLDQQAQHEAPQLIRHLYHTFHQILAV</sequence>
<evidence type="ECO:0000313" key="6">
    <source>
        <dbReference type="EMBL" id="HJD44066.1"/>
    </source>
</evidence>
<dbReference type="SUPFAM" id="SSF46689">
    <property type="entry name" value="Homeodomain-like"/>
    <property type="match status" value="1"/>
</dbReference>
<keyword evidence="1" id="KW-0805">Transcription regulation</keyword>
<evidence type="ECO:0000256" key="1">
    <source>
        <dbReference type="ARBA" id="ARBA00023015"/>
    </source>
</evidence>
<dbReference type="PANTHER" id="PTHR30055">
    <property type="entry name" value="HTH-TYPE TRANSCRIPTIONAL REGULATOR RUTR"/>
    <property type="match status" value="1"/>
</dbReference>
<dbReference type="GO" id="GO:0003700">
    <property type="term" value="F:DNA-binding transcription factor activity"/>
    <property type="evidence" value="ECO:0007669"/>
    <property type="project" value="TreeGrafter"/>
</dbReference>
<dbReference type="InterPro" id="IPR001647">
    <property type="entry name" value="HTH_TetR"/>
</dbReference>
<comment type="caution">
    <text evidence="6">The sequence shown here is derived from an EMBL/GenBank/DDBJ whole genome shotgun (WGS) entry which is preliminary data.</text>
</comment>
<dbReference type="InterPro" id="IPR050109">
    <property type="entry name" value="HTH-type_TetR-like_transc_reg"/>
</dbReference>
<dbReference type="PRINTS" id="PR00455">
    <property type="entry name" value="HTHTETR"/>
</dbReference>
<evidence type="ECO:0000256" key="3">
    <source>
        <dbReference type="ARBA" id="ARBA00023163"/>
    </source>
</evidence>
<dbReference type="FunFam" id="1.10.10.60:FF:000141">
    <property type="entry name" value="TetR family transcriptional regulator"/>
    <property type="match status" value="1"/>
</dbReference>
<proteinExistence type="predicted"/>
<feature type="domain" description="HTH tetR-type" evidence="5">
    <location>
        <begin position="12"/>
        <end position="72"/>
    </location>
</feature>
<evidence type="ECO:0000256" key="4">
    <source>
        <dbReference type="PROSITE-ProRule" id="PRU00335"/>
    </source>
</evidence>
<keyword evidence="2 4" id="KW-0238">DNA-binding</keyword>
<name>A0A9D2RIK4_9BURK</name>
<dbReference type="AlphaFoldDB" id="A0A9D2RIK4"/>
<dbReference type="InterPro" id="IPR009057">
    <property type="entry name" value="Homeodomain-like_sf"/>
</dbReference>
<dbReference type="Pfam" id="PF00440">
    <property type="entry name" value="TetR_N"/>
    <property type="match status" value="1"/>
</dbReference>
<reference evidence="6" key="1">
    <citation type="journal article" date="2021" name="PeerJ">
        <title>Extensive microbial diversity within the chicken gut microbiome revealed by metagenomics and culture.</title>
        <authorList>
            <person name="Gilroy R."/>
            <person name="Ravi A."/>
            <person name="Getino M."/>
            <person name="Pursley I."/>
            <person name="Horton D.L."/>
            <person name="Alikhan N.F."/>
            <person name="Baker D."/>
            <person name="Gharbi K."/>
            <person name="Hall N."/>
            <person name="Watson M."/>
            <person name="Adriaenssens E.M."/>
            <person name="Foster-Nyarko E."/>
            <person name="Jarju S."/>
            <person name="Secka A."/>
            <person name="Antonio M."/>
            <person name="Oren A."/>
            <person name="Chaudhuri R.R."/>
            <person name="La Ragione R."/>
            <person name="Hildebrand F."/>
            <person name="Pallen M.J."/>
        </authorList>
    </citation>
    <scope>NUCLEOTIDE SEQUENCE</scope>
    <source>
        <strain evidence="6">9264</strain>
    </source>
</reference>
<dbReference type="EMBL" id="DWUQ01000066">
    <property type="protein sequence ID" value="HJD44066.1"/>
    <property type="molecule type" value="Genomic_DNA"/>
</dbReference>
<dbReference type="Proteomes" id="UP000823889">
    <property type="component" value="Unassembled WGS sequence"/>
</dbReference>
<keyword evidence="3" id="KW-0804">Transcription</keyword>
<dbReference type="PROSITE" id="PS50977">
    <property type="entry name" value="HTH_TETR_2"/>
    <property type="match status" value="1"/>
</dbReference>